<evidence type="ECO:0000259" key="5">
    <source>
        <dbReference type="Pfam" id="PF04542"/>
    </source>
</evidence>
<dbReference type="InterPro" id="IPR007627">
    <property type="entry name" value="RNA_pol_sigma70_r2"/>
</dbReference>
<dbReference type="InterPro" id="IPR014284">
    <property type="entry name" value="RNA_pol_sigma-70_dom"/>
</dbReference>
<dbReference type="GO" id="GO:0016987">
    <property type="term" value="F:sigma factor activity"/>
    <property type="evidence" value="ECO:0007669"/>
    <property type="project" value="UniProtKB-KW"/>
</dbReference>
<name>A0A518D382_9BACT</name>
<dbReference type="SUPFAM" id="SSF88946">
    <property type="entry name" value="Sigma2 domain of RNA polymerase sigma factors"/>
    <property type="match status" value="1"/>
</dbReference>
<dbReference type="GO" id="GO:0006352">
    <property type="term" value="P:DNA-templated transcription initiation"/>
    <property type="evidence" value="ECO:0007669"/>
    <property type="project" value="InterPro"/>
</dbReference>
<evidence type="ECO:0000256" key="4">
    <source>
        <dbReference type="ARBA" id="ARBA00023163"/>
    </source>
</evidence>
<dbReference type="AlphaFoldDB" id="A0A518D382"/>
<dbReference type="NCBIfam" id="TIGR02937">
    <property type="entry name" value="sigma70-ECF"/>
    <property type="match status" value="1"/>
</dbReference>
<dbReference type="InterPro" id="IPR008969">
    <property type="entry name" value="CarboxyPept-like_regulatory"/>
</dbReference>
<dbReference type="PANTHER" id="PTHR43133">
    <property type="entry name" value="RNA POLYMERASE ECF-TYPE SIGMA FACTO"/>
    <property type="match status" value="1"/>
</dbReference>
<dbReference type="Gene3D" id="1.10.10.10">
    <property type="entry name" value="Winged helix-like DNA-binding domain superfamily/Winged helix DNA-binding domain"/>
    <property type="match status" value="1"/>
</dbReference>
<keyword evidence="3" id="KW-0731">Sigma factor</keyword>
<dbReference type="PANTHER" id="PTHR43133:SF62">
    <property type="entry name" value="RNA POLYMERASE SIGMA FACTOR SIGZ"/>
    <property type="match status" value="1"/>
</dbReference>
<sequence>MAAERPRDEDFHAWTRRGDAEALARYFDAAAPRLLLIAAHVSPPGIEPEDLVQQTFLEALRTASAPRGEQRVFSWLAAILRNRAVDEHRRRGRRAELALDDTLLEPAASDDPTRRLLDDELFERVVAAIDGLEPPQREVVSLRLVHGMDPATIAHTLGRQPGTVRMQLKRGLERLRGELAGVVGPAALAALSALVANESAGLAAARDTVLAEAARSTAATATLSSSTSLATRTLKALMNPLPATLVASILSVLALLTFAPWENGGAGGPATLDASAMADTSEELAEVVTTPTAVDASSREVASTVDDGTVDKSTVESDDLAEPLVVGRLVDHTDAPVVGATIRWSTDPATPDGTSAGRVDHPDATTDVEGHFALAAAAPPDALVVVTVVASGLPQFGLRIPRAEAGAIDLGTIAYPEMATATLCLVTSTGDPVTWMEGHQPYATHHWNPRPEYVAHGLQDLAATPFDEFGQSIVAHAPVGTLTSSMWEPARFEEVRRHDSVVAGAENVFQIAWPFPDPASSTTVEIELDAIGAPLRLAYPKDVVRLVLSDGTVRTIEAFPMSGRPAVVFDAVPNGYHALEVRIHGFAAVDIFDVEAGGAYTAVARGAARVHLRVLDENGERLGDYRLTSELARSTTLRFGEPDDLRPRGVDVGTHEVYDSVAAIDQHWSVRLEDGRSRRVTLAGLTTGETREVDVLFAEEATVSGIVRADDGTPVAGATIELRPHTSRGPASFQWPAPAAFDPTAPVASGSSPTITGTTASDGGFALATDPGVVYSLFVARSAWSYAIVDATAAPDTHDIVLPAVRTVRGRVEGLDAEALRVLKLLVRPLVADALSTHVLEWRPQLVEFEQDGSFVVTGVGTAEHELAIAYPNSMDVMRTGGSRGGMYAIAAHPLGTLAAGSDDVEDLVLDGAPMRPASVEIVARVDGVPLAQGGVAGIDLGVTESGRICQFALQVGNAGRTRIPWLPPGTWSFAVASMDAPWLVSEPAPRTLAPGASVELVFDIVLVEGRLLLTDPTGAPLAGRQVDVSGPDFDGLGPRTTLTTDDAGGLDLDLPENAYTLRLRRESAASDRAERGAPVAVLWTSWGPATPTVVLAEPPIE</sequence>
<dbReference type="Pfam" id="PF08281">
    <property type="entry name" value="Sigma70_r4_2"/>
    <property type="match status" value="1"/>
</dbReference>
<evidence type="ECO:0000313" key="8">
    <source>
        <dbReference type="Proteomes" id="UP000319342"/>
    </source>
</evidence>
<feature type="domain" description="RNA polymerase sigma-70 region 2" evidence="5">
    <location>
        <begin position="29"/>
        <end position="94"/>
    </location>
</feature>
<dbReference type="SUPFAM" id="SSF49464">
    <property type="entry name" value="Carboxypeptidase regulatory domain-like"/>
    <property type="match status" value="1"/>
</dbReference>
<evidence type="ECO:0000259" key="6">
    <source>
        <dbReference type="Pfam" id="PF08281"/>
    </source>
</evidence>
<reference evidence="7 8" key="1">
    <citation type="submission" date="2019-02" db="EMBL/GenBank/DDBJ databases">
        <title>Deep-cultivation of Planctomycetes and their phenomic and genomic characterization uncovers novel biology.</title>
        <authorList>
            <person name="Wiegand S."/>
            <person name="Jogler M."/>
            <person name="Boedeker C."/>
            <person name="Pinto D."/>
            <person name="Vollmers J."/>
            <person name="Rivas-Marin E."/>
            <person name="Kohn T."/>
            <person name="Peeters S.H."/>
            <person name="Heuer A."/>
            <person name="Rast P."/>
            <person name="Oberbeckmann S."/>
            <person name="Bunk B."/>
            <person name="Jeske O."/>
            <person name="Meyerdierks A."/>
            <person name="Storesund J.E."/>
            <person name="Kallscheuer N."/>
            <person name="Luecker S."/>
            <person name="Lage O.M."/>
            <person name="Pohl T."/>
            <person name="Merkel B.J."/>
            <person name="Hornburger P."/>
            <person name="Mueller R.-W."/>
            <person name="Bruemmer F."/>
            <person name="Labrenz M."/>
            <person name="Spormann A.M."/>
            <person name="Op den Camp H."/>
            <person name="Overmann J."/>
            <person name="Amann R."/>
            <person name="Jetten M.S.M."/>
            <person name="Mascher T."/>
            <person name="Medema M.H."/>
            <person name="Devos D.P."/>
            <person name="Kaster A.-K."/>
            <person name="Ovreas L."/>
            <person name="Rohde M."/>
            <person name="Galperin M.Y."/>
            <person name="Jogler C."/>
        </authorList>
    </citation>
    <scope>NUCLEOTIDE SEQUENCE [LARGE SCALE GENOMIC DNA]</scope>
    <source>
        <strain evidence="7 8">Pla163</strain>
    </source>
</reference>
<gene>
    <name evidence="7" type="primary">sigE_3</name>
    <name evidence="7" type="ORF">Pla163_30830</name>
</gene>
<dbReference type="RefSeq" id="WP_145190231.1">
    <property type="nucleotide sequence ID" value="NZ_CP036290.1"/>
</dbReference>
<keyword evidence="8" id="KW-1185">Reference proteome</keyword>
<evidence type="ECO:0000256" key="3">
    <source>
        <dbReference type="ARBA" id="ARBA00023082"/>
    </source>
</evidence>
<dbReference type="Proteomes" id="UP000319342">
    <property type="component" value="Chromosome"/>
</dbReference>
<dbReference type="GO" id="GO:0003677">
    <property type="term" value="F:DNA binding"/>
    <property type="evidence" value="ECO:0007669"/>
    <property type="project" value="InterPro"/>
</dbReference>
<accession>A0A518D382</accession>
<organism evidence="7 8">
    <name type="scientific">Rohdeia mirabilis</name>
    <dbReference type="NCBI Taxonomy" id="2528008"/>
    <lineage>
        <taxon>Bacteria</taxon>
        <taxon>Pseudomonadati</taxon>
        <taxon>Planctomycetota</taxon>
        <taxon>Planctomycetia</taxon>
        <taxon>Planctomycetia incertae sedis</taxon>
        <taxon>Rohdeia</taxon>
    </lineage>
</organism>
<evidence type="ECO:0000256" key="1">
    <source>
        <dbReference type="ARBA" id="ARBA00010641"/>
    </source>
</evidence>
<dbReference type="InterPro" id="IPR013324">
    <property type="entry name" value="RNA_pol_sigma_r3/r4-like"/>
</dbReference>
<dbReference type="InterPro" id="IPR013249">
    <property type="entry name" value="RNA_pol_sigma70_r4_t2"/>
</dbReference>
<comment type="similarity">
    <text evidence="1">Belongs to the sigma-70 factor family. ECF subfamily.</text>
</comment>
<dbReference type="InterPro" id="IPR013325">
    <property type="entry name" value="RNA_pol_sigma_r2"/>
</dbReference>
<keyword evidence="2" id="KW-0805">Transcription regulation</keyword>
<dbReference type="SUPFAM" id="SSF88659">
    <property type="entry name" value="Sigma3 and sigma4 domains of RNA polymerase sigma factors"/>
    <property type="match status" value="1"/>
</dbReference>
<evidence type="ECO:0000313" key="7">
    <source>
        <dbReference type="EMBL" id="QDU85936.1"/>
    </source>
</evidence>
<evidence type="ECO:0000256" key="2">
    <source>
        <dbReference type="ARBA" id="ARBA00023015"/>
    </source>
</evidence>
<dbReference type="InterPro" id="IPR039425">
    <property type="entry name" value="RNA_pol_sigma-70-like"/>
</dbReference>
<dbReference type="InterPro" id="IPR036388">
    <property type="entry name" value="WH-like_DNA-bd_sf"/>
</dbReference>
<protein>
    <submittedName>
        <fullName evidence="7">ECF RNA polymerase sigma factor SigE</fullName>
    </submittedName>
</protein>
<dbReference type="OrthoDB" id="283659at2"/>
<feature type="domain" description="RNA polymerase sigma factor 70 region 4 type 2" evidence="6">
    <location>
        <begin position="123"/>
        <end position="175"/>
    </location>
</feature>
<dbReference type="Gene3D" id="1.10.1740.10">
    <property type="match status" value="1"/>
</dbReference>
<proteinExistence type="inferred from homology"/>
<dbReference type="EMBL" id="CP036290">
    <property type="protein sequence ID" value="QDU85936.1"/>
    <property type="molecule type" value="Genomic_DNA"/>
</dbReference>
<keyword evidence="4" id="KW-0804">Transcription</keyword>
<dbReference type="Pfam" id="PF04542">
    <property type="entry name" value="Sigma70_r2"/>
    <property type="match status" value="1"/>
</dbReference>